<name>A0A3M0M7E5_9RHOB</name>
<dbReference type="PROSITE" id="PS51900">
    <property type="entry name" value="CB"/>
    <property type="match status" value="1"/>
</dbReference>
<dbReference type="AlphaFoldDB" id="A0A3M0M7E5"/>
<evidence type="ECO:0000313" key="8">
    <source>
        <dbReference type="Proteomes" id="UP000273516"/>
    </source>
</evidence>
<proteinExistence type="predicted"/>
<feature type="domain" description="Core-binding (CB)" evidence="6">
    <location>
        <begin position="93"/>
        <end position="185"/>
    </location>
</feature>
<evidence type="ECO:0000256" key="1">
    <source>
        <dbReference type="ARBA" id="ARBA00022908"/>
    </source>
</evidence>
<dbReference type="Pfam" id="PF00589">
    <property type="entry name" value="Phage_integrase"/>
    <property type="match status" value="1"/>
</dbReference>
<dbReference type="Gene3D" id="1.10.150.130">
    <property type="match status" value="1"/>
</dbReference>
<dbReference type="GO" id="GO:0015074">
    <property type="term" value="P:DNA integration"/>
    <property type="evidence" value="ECO:0007669"/>
    <property type="project" value="UniProtKB-KW"/>
</dbReference>
<dbReference type="InterPro" id="IPR011010">
    <property type="entry name" value="DNA_brk_join_enz"/>
</dbReference>
<evidence type="ECO:0000256" key="4">
    <source>
        <dbReference type="PROSITE-ProRule" id="PRU01248"/>
    </source>
</evidence>
<comment type="caution">
    <text evidence="7">The sequence shown here is derived from an EMBL/GenBank/DDBJ whole genome shotgun (WGS) entry which is preliminary data.</text>
</comment>
<dbReference type="Proteomes" id="UP000273516">
    <property type="component" value="Unassembled WGS sequence"/>
</dbReference>
<keyword evidence="1" id="KW-0229">DNA integration</keyword>
<dbReference type="GO" id="GO:0006310">
    <property type="term" value="P:DNA recombination"/>
    <property type="evidence" value="ECO:0007669"/>
    <property type="project" value="UniProtKB-KW"/>
</dbReference>
<dbReference type="InterPro" id="IPR044068">
    <property type="entry name" value="CB"/>
</dbReference>
<keyword evidence="8" id="KW-1185">Reference proteome</keyword>
<reference evidence="7 8" key="1">
    <citation type="submission" date="2018-07" db="EMBL/GenBank/DDBJ databases">
        <authorList>
            <person name="Zhang Y."/>
            <person name="Wang L."/>
            <person name="Ma S."/>
        </authorList>
    </citation>
    <scope>NUCLEOTIDE SEQUENCE [LARGE SCALE GENOMIC DNA]</scope>
    <source>
        <strain evidence="7 8">4-2</strain>
    </source>
</reference>
<dbReference type="OrthoDB" id="7222937at2"/>
<keyword evidence="2 4" id="KW-0238">DNA-binding</keyword>
<organism evidence="7 8">
    <name type="scientific">Paracoccus alkanivorans</name>
    <dbReference type="NCBI Taxonomy" id="2116655"/>
    <lineage>
        <taxon>Bacteria</taxon>
        <taxon>Pseudomonadati</taxon>
        <taxon>Pseudomonadota</taxon>
        <taxon>Alphaproteobacteria</taxon>
        <taxon>Rhodobacterales</taxon>
        <taxon>Paracoccaceae</taxon>
        <taxon>Paracoccus</taxon>
    </lineage>
</organism>
<keyword evidence="3" id="KW-0233">DNA recombination</keyword>
<dbReference type="EMBL" id="QOKZ01000006">
    <property type="protein sequence ID" value="RMC33712.1"/>
    <property type="molecule type" value="Genomic_DNA"/>
</dbReference>
<evidence type="ECO:0000313" key="7">
    <source>
        <dbReference type="EMBL" id="RMC33712.1"/>
    </source>
</evidence>
<evidence type="ECO:0000259" key="6">
    <source>
        <dbReference type="PROSITE" id="PS51900"/>
    </source>
</evidence>
<dbReference type="GO" id="GO:0003677">
    <property type="term" value="F:DNA binding"/>
    <property type="evidence" value="ECO:0007669"/>
    <property type="project" value="UniProtKB-UniRule"/>
</dbReference>
<sequence>MVAEQKSATAWAQMIEGWEAKLAGDTLDAEQRFQAAKDLADVRGFRYLPISKVAELPVEELLRRIEAIRGDKTGEPDMREAASLMGTVKEPQITVSKALQLYWELAREKTLGKSGDQLRRWRNPRKKAVTNFVNVIGDKAISDITADDMLDFRNWWLDRIEADEVGANSANKDLTHLSDVLKTVIRMKRLGIALSFDGLSFKEGDARQRPPFSNDWIKEKLLAEHALDGLNDQARGILLVMVNTGARPSEIANLTADQIRLDSNVPHIAIAPEGRQLKSKYARRIIPLCGVSLEAMRAHPEGFPRYRDKPGLSATVNKFLRENGLLETPEHSLYGLRHSFEDRMLAAGVDDRIRRDLFGHRLDRERYGNGASLEHAQSIVQAISF</sequence>
<dbReference type="SUPFAM" id="SSF56349">
    <property type="entry name" value="DNA breaking-rejoining enzymes"/>
    <property type="match status" value="1"/>
</dbReference>
<dbReference type="InterPro" id="IPR013762">
    <property type="entry name" value="Integrase-like_cat_sf"/>
</dbReference>
<dbReference type="InterPro" id="IPR010998">
    <property type="entry name" value="Integrase_recombinase_N"/>
</dbReference>
<evidence type="ECO:0000259" key="5">
    <source>
        <dbReference type="PROSITE" id="PS51898"/>
    </source>
</evidence>
<evidence type="ECO:0000256" key="2">
    <source>
        <dbReference type="ARBA" id="ARBA00023125"/>
    </source>
</evidence>
<feature type="domain" description="Tyr recombinase" evidence="5">
    <location>
        <begin position="207"/>
        <end position="381"/>
    </location>
</feature>
<protein>
    <submittedName>
        <fullName evidence="7">Integrase</fullName>
    </submittedName>
</protein>
<gene>
    <name evidence="7" type="ORF">C9E81_15505</name>
</gene>
<dbReference type="Gene3D" id="1.10.443.10">
    <property type="entry name" value="Intergrase catalytic core"/>
    <property type="match status" value="1"/>
</dbReference>
<accession>A0A3M0M7E5</accession>
<dbReference type="PROSITE" id="PS51898">
    <property type="entry name" value="TYR_RECOMBINASE"/>
    <property type="match status" value="1"/>
</dbReference>
<evidence type="ECO:0000256" key="3">
    <source>
        <dbReference type="ARBA" id="ARBA00023172"/>
    </source>
</evidence>
<dbReference type="InterPro" id="IPR002104">
    <property type="entry name" value="Integrase_catalytic"/>
</dbReference>